<feature type="transmembrane region" description="Helical" evidence="1">
    <location>
        <begin position="34"/>
        <end position="52"/>
    </location>
</feature>
<sequence>MEGLRQRIQPKKHHLDDAILPAPVGYNAASFHRLMSLAFLIEAATTAYYFLYPSGPYSWQATRYSKVLLYLAGGLFHFAPPVQKALESIVPLPFPKFWIILSGLLEVLLGAAMLIGEINVAAWGIVLLLIALWPANLFAVVRGGRPLKDKTNLSARIFRALFQVVLIFSAYQMTSTPLNIAVARLVLKLTTVVFAMAQYLLANTKHLWPSWLRRRLKAAVPSGAWVQSHSTHLYLSTNPPTNEHGKVVRGDRIITMFLYFSSDRYGTIGSAAVLTPKRYSRKQNRSSVHSSVKPREMKLQGLFLISIILTIVHGACVTPADSTELQTLVDAVNATHYTISLCPGITVPIYATIQPPALFPFLLQTEGLPTDSSRALLKNSNSSISSMIQSSFAHRGNYSLLHVRIDGGYLEFGPGGGNGALLNVGSPYQNDGRYTITWCELSQGRGGSMMQLFYTSYPVITYNFFNGSGQSNPFTGGDGITTSATYGFIAHNVLNNTHDGAIVLFGAENSTLLNNTVITGNGTLLGGINLVDNKPTFQGVQIINNTFIALTAGMSSGIGIGKRIWQNNPNTTMGPILVEGNKFIGDKFGYGITISGVVGVTARYNDISQATFGGNFGTTQPLSVSPTGLQYDPSTSFELDLQKEFIPGDIYYVICIQPGVTPAYIYHTSSTPAQLTLNSGESMKTVNNTLTLHDNCNLVLYRNGQPTFASGTFDHGPCQLVFTNNTLKIWNTQSGATLFSLPPAGSQTALRFTLSDRLPYMKLLREDYTIVWSYPTSPTLISQATMDINGHNWNFTSIQTAYRAYLSNVTDSFTVERFQLNTSNAQPETLFQSTTSVCNSTCYMGYSTSGFYAINGRRSVFWTSTFQNPNASAVMPRMNSQSPHFEMIATATGSTVWSTSGFCTNSSQCPTDSPICLSQPQASSFCVSKGYIDIMSVTYNTSSASLTPLSSSTTKRATSQVAVDTVISTQSTIVTGVASVTPRNLFGAMMALLFLVML</sequence>
<keyword evidence="1" id="KW-1133">Transmembrane helix</keyword>
<dbReference type="SUPFAM" id="SSF51126">
    <property type="entry name" value="Pectin lyase-like"/>
    <property type="match status" value="1"/>
</dbReference>
<feature type="transmembrane region" description="Helical" evidence="1">
    <location>
        <begin position="64"/>
        <end position="82"/>
    </location>
</feature>
<evidence type="ECO:0000256" key="1">
    <source>
        <dbReference type="SAM" id="Phobius"/>
    </source>
</evidence>
<dbReference type="Gene3D" id="2.160.20.10">
    <property type="entry name" value="Single-stranded right-handed beta-helix, Pectin lyase-like"/>
    <property type="match status" value="1"/>
</dbReference>
<proteinExistence type="predicted"/>
<dbReference type="STRING" id="1890364.A0A2P6NLK5"/>
<dbReference type="InParanoid" id="A0A2P6NLK5"/>
<feature type="transmembrane region" description="Helical" evidence="1">
    <location>
        <begin position="121"/>
        <end position="141"/>
    </location>
</feature>
<dbReference type="InterPro" id="IPR036426">
    <property type="entry name" value="Bulb-type_lectin_dom_sf"/>
</dbReference>
<evidence type="ECO:0008006" key="4">
    <source>
        <dbReference type="Google" id="ProtNLM"/>
    </source>
</evidence>
<dbReference type="InterPro" id="IPR011050">
    <property type="entry name" value="Pectin_lyase_fold/virulence"/>
</dbReference>
<dbReference type="PANTHER" id="PTHR36974:SF1">
    <property type="entry name" value="DOXX FAMILY MEMBRANE PROTEIN"/>
    <property type="match status" value="1"/>
</dbReference>
<gene>
    <name evidence="2" type="ORF">PROFUN_07463</name>
</gene>
<keyword evidence="1" id="KW-0812">Transmembrane</keyword>
<dbReference type="EMBL" id="MDYQ01000056">
    <property type="protein sequence ID" value="PRP84809.1"/>
    <property type="molecule type" value="Genomic_DNA"/>
</dbReference>
<protein>
    <recommendedName>
        <fullName evidence="4">Right handed beta helix domain-containing protein</fullName>
    </recommendedName>
</protein>
<dbReference type="AlphaFoldDB" id="A0A2P6NLK5"/>
<dbReference type="SUPFAM" id="SSF51110">
    <property type="entry name" value="alpha-D-mannose-specific plant lectins"/>
    <property type="match status" value="1"/>
</dbReference>
<dbReference type="PANTHER" id="PTHR36974">
    <property type="entry name" value="MEMBRANE PROTEIN-RELATED"/>
    <property type="match status" value="1"/>
</dbReference>
<evidence type="ECO:0000313" key="3">
    <source>
        <dbReference type="Proteomes" id="UP000241769"/>
    </source>
</evidence>
<name>A0A2P6NLK5_9EUKA</name>
<comment type="caution">
    <text evidence="2">The sequence shown here is derived from an EMBL/GenBank/DDBJ whole genome shotgun (WGS) entry which is preliminary data.</text>
</comment>
<dbReference type="Gene3D" id="2.90.10.10">
    <property type="entry name" value="Bulb-type lectin domain"/>
    <property type="match status" value="1"/>
</dbReference>
<organism evidence="2 3">
    <name type="scientific">Planoprotostelium fungivorum</name>
    <dbReference type="NCBI Taxonomy" id="1890364"/>
    <lineage>
        <taxon>Eukaryota</taxon>
        <taxon>Amoebozoa</taxon>
        <taxon>Evosea</taxon>
        <taxon>Variosea</taxon>
        <taxon>Cavosteliida</taxon>
        <taxon>Cavosteliaceae</taxon>
        <taxon>Planoprotostelium</taxon>
    </lineage>
</organism>
<keyword evidence="1" id="KW-0472">Membrane</keyword>
<evidence type="ECO:0000313" key="2">
    <source>
        <dbReference type="EMBL" id="PRP84809.1"/>
    </source>
</evidence>
<reference evidence="2 3" key="1">
    <citation type="journal article" date="2018" name="Genome Biol. Evol.">
        <title>Multiple Roots of Fruiting Body Formation in Amoebozoa.</title>
        <authorList>
            <person name="Hillmann F."/>
            <person name="Forbes G."/>
            <person name="Novohradska S."/>
            <person name="Ferling I."/>
            <person name="Riege K."/>
            <person name="Groth M."/>
            <person name="Westermann M."/>
            <person name="Marz M."/>
            <person name="Spaller T."/>
            <person name="Winckler T."/>
            <person name="Schaap P."/>
            <person name="Glockner G."/>
        </authorList>
    </citation>
    <scope>NUCLEOTIDE SEQUENCE [LARGE SCALE GENOMIC DNA]</scope>
    <source>
        <strain evidence="2 3">Jena</strain>
    </source>
</reference>
<dbReference type="InterPro" id="IPR012334">
    <property type="entry name" value="Pectin_lyas_fold"/>
</dbReference>
<accession>A0A2P6NLK5</accession>
<dbReference type="Proteomes" id="UP000241769">
    <property type="component" value="Unassembled WGS sequence"/>
</dbReference>
<feature type="transmembrane region" description="Helical" evidence="1">
    <location>
        <begin position="94"/>
        <end position="115"/>
    </location>
</feature>
<keyword evidence="3" id="KW-1185">Reference proteome</keyword>